<dbReference type="AlphaFoldDB" id="A0A0A1U130"/>
<accession>A0A0A1U130</accession>
<dbReference type="GeneID" id="14883682"/>
<evidence type="ECO:0000313" key="2">
    <source>
        <dbReference type="Proteomes" id="UP000014680"/>
    </source>
</evidence>
<dbReference type="KEGG" id="eiv:EIN_172480"/>
<protein>
    <submittedName>
        <fullName evidence="1">Uncharacterized protein</fullName>
    </submittedName>
</protein>
<reference evidence="1 2" key="1">
    <citation type="submission" date="2012-10" db="EMBL/GenBank/DDBJ databases">
        <authorList>
            <person name="Zafar N."/>
            <person name="Inman J."/>
            <person name="Hall N."/>
            <person name="Lorenzi H."/>
            <person name="Caler E."/>
        </authorList>
    </citation>
    <scope>NUCLEOTIDE SEQUENCE [LARGE SCALE GENOMIC DNA]</scope>
    <source>
        <strain evidence="1 2">IP1</strain>
    </source>
</reference>
<evidence type="ECO:0000313" key="1">
    <source>
        <dbReference type="EMBL" id="ELP84613.1"/>
    </source>
</evidence>
<dbReference type="VEuPathDB" id="AmoebaDB:EIN_172480"/>
<keyword evidence="2" id="KW-1185">Reference proteome</keyword>
<dbReference type="RefSeq" id="XP_004183959.1">
    <property type="nucleotide sequence ID" value="XM_004183911.1"/>
</dbReference>
<organism evidence="1 2">
    <name type="scientific">Entamoeba invadens IP1</name>
    <dbReference type="NCBI Taxonomy" id="370355"/>
    <lineage>
        <taxon>Eukaryota</taxon>
        <taxon>Amoebozoa</taxon>
        <taxon>Evosea</taxon>
        <taxon>Archamoebae</taxon>
        <taxon>Mastigamoebida</taxon>
        <taxon>Entamoebidae</taxon>
        <taxon>Entamoeba</taxon>
    </lineage>
</organism>
<proteinExistence type="predicted"/>
<dbReference type="Proteomes" id="UP000014680">
    <property type="component" value="Unassembled WGS sequence"/>
</dbReference>
<sequence>MSQTSITGKLIQKDDAYKEAENKIRAVLDQRMHLRFLLEEVNTRLESTSSEKEPELYQKILNDKKALRVVQENLDELITTLCGTNESLLLRYAYFSRRYVVTITDENVEESQIADIIKELGADAVYSHTKSVTLSKDKLHKTTLLTFYLKTDAAKLALRSYCIKMCWVVSRYDTYQNNYYKQNYSTIYHNNQRNSPDITQETADFIMTDFYEKLLSLGYDSKTALRIIRVELVNSNYNQLYFNMFSPNLKKEADEIVTEINKQKYWVE</sequence>
<gene>
    <name evidence="1" type="ORF">EIN_172480</name>
</gene>
<dbReference type="EMBL" id="KB207112">
    <property type="protein sequence ID" value="ELP84613.1"/>
    <property type="molecule type" value="Genomic_DNA"/>
</dbReference>
<dbReference type="OMA" id="ACEDKIN"/>
<name>A0A0A1U130_ENTIV</name>
<dbReference type="OrthoDB" id="28520at2759"/>